<feature type="domain" description="Glycosyltransferase 2-like" evidence="9">
    <location>
        <begin position="4"/>
        <end position="134"/>
    </location>
</feature>
<feature type="transmembrane region" description="Helical" evidence="8">
    <location>
        <begin position="228"/>
        <end position="248"/>
    </location>
</feature>
<keyword evidence="6 8" id="KW-1133">Transmembrane helix</keyword>
<evidence type="ECO:0000256" key="2">
    <source>
        <dbReference type="ARBA" id="ARBA00022676"/>
    </source>
</evidence>
<evidence type="ECO:0000256" key="5">
    <source>
        <dbReference type="ARBA" id="ARBA00022985"/>
    </source>
</evidence>
<dbReference type="Gene3D" id="3.90.550.10">
    <property type="entry name" value="Spore Coat Polysaccharide Biosynthesis Protein SpsA, Chain A"/>
    <property type="match status" value="1"/>
</dbReference>
<sequence>MNISIVIPVYNGESSIVGLFDELRKHLKERLFQVVLVNDCSPDNSHQVCLSLQKDNPEIITYVELARNFGEHSAVLAGLHQVKGDCAIIMDDDFQNPPHTVLSLVNKMEASEADVVYSYYQKKKHHWFRNLGSQFNDFVACALLKKPKDLYLSSFKCINRFLIDEIIKYDGPYPYLDGLVLRSTKRIAKVQVDHADRGEGESGYTLKKLVRLWLNMFINFSVLPLRMCTYLGLVINLGALVFSLITFYEKSVNPSMPLGWASLMIAVMLFSGVQLLMLGLIGEYVGSLFMTINKTPQFIVRQSWDKN</sequence>
<dbReference type="EMBL" id="CP117811">
    <property type="protein sequence ID" value="WDE95954.1"/>
    <property type="molecule type" value="Genomic_DNA"/>
</dbReference>
<keyword evidence="2" id="KW-0328">Glycosyltransferase</keyword>
<dbReference type="InterPro" id="IPR029044">
    <property type="entry name" value="Nucleotide-diphossugar_trans"/>
</dbReference>
<keyword evidence="7 8" id="KW-0472">Membrane</keyword>
<evidence type="ECO:0000256" key="7">
    <source>
        <dbReference type="ARBA" id="ARBA00023136"/>
    </source>
</evidence>
<dbReference type="PANTHER" id="PTHR48090:SF3">
    <property type="entry name" value="UNDECAPRENYL-PHOSPHATE 4-DEOXY-4-FORMAMIDO-L-ARABINOSE TRANSFERASE"/>
    <property type="match status" value="1"/>
</dbReference>
<dbReference type="Proteomes" id="UP001214250">
    <property type="component" value="Chromosome 1"/>
</dbReference>
<proteinExistence type="predicted"/>
<keyword evidence="3" id="KW-0808">Transferase</keyword>
<evidence type="ECO:0000256" key="6">
    <source>
        <dbReference type="ARBA" id="ARBA00022989"/>
    </source>
</evidence>
<dbReference type="RefSeq" id="WP_274149869.1">
    <property type="nucleotide sequence ID" value="NZ_CP117811.1"/>
</dbReference>
<organism evidence="10 11">
    <name type="scientific">Lentisphaera profundi</name>
    <dbReference type="NCBI Taxonomy" id="1658616"/>
    <lineage>
        <taxon>Bacteria</taxon>
        <taxon>Pseudomonadati</taxon>
        <taxon>Lentisphaerota</taxon>
        <taxon>Lentisphaeria</taxon>
        <taxon>Lentisphaerales</taxon>
        <taxon>Lentisphaeraceae</taxon>
        <taxon>Lentisphaera</taxon>
    </lineage>
</organism>
<accession>A0ABY7VRK4</accession>
<feature type="transmembrane region" description="Helical" evidence="8">
    <location>
        <begin position="260"/>
        <end position="281"/>
    </location>
</feature>
<evidence type="ECO:0000256" key="3">
    <source>
        <dbReference type="ARBA" id="ARBA00022679"/>
    </source>
</evidence>
<reference evidence="10 11" key="1">
    <citation type="submission" date="2023-02" db="EMBL/GenBank/DDBJ databases">
        <title>Genome sequence of Lentisphaera profundi SAORIC-696.</title>
        <authorList>
            <person name="Kim e."/>
            <person name="Cho J.-C."/>
            <person name="Choi A."/>
            <person name="Kang I."/>
        </authorList>
    </citation>
    <scope>NUCLEOTIDE SEQUENCE [LARGE SCALE GENOMIC DNA]</scope>
    <source>
        <strain evidence="10 11">SAORIC-696</strain>
    </source>
</reference>
<evidence type="ECO:0000313" key="10">
    <source>
        <dbReference type="EMBL" id="WDE95954.1"/>
    </source>
</evidence>
<evidence type="ECO:0000259" key="9">
    <source>
        <dbReference type="Pfam" id="PF00535"/>
    </source>
</evidence>
<keyword evidence="5" id="KW-0448">Lipopolysaccharide biosynthesis</keyword>
<evidence type="ECO:0000256" key="1">
    <source>
        <dbReference type="ARBA" id="ARBA00022475"/>
    </source>
</evidence>
<keyword evidence="11" id="KW-1185">Reference proteome</keyword>
<keyword evidence="4 8" id="KW-0812">Transmembrane</keyword>
<dbReference type="CDD" id="cd04187">
    <property type="entry name" value="DPM1_like_bac"/>
    <property type="match status" value="1"/>
</dbReference>
<keyword evidence="1" id="KW-1003">Cell membrane</keyword>
<name>A0ABY7VRK4_9BACT</name>
<evidence type="ECO:0000313" key="11">
    <source>
        <dbReference type="Proteomes" id="UP001214250"/>
    </source>
</evidence>
<dbReference type="PANTHER" id="PTHR48090">
    <property type="entry name" value="UNDECAPRENYL-PHOSPHATE 4-DEOXY-4-FORMAMIDO-L-ARABINOSE TRANSFERASE-RELATED"/>
    <property type="match status" value="1"/>
</dbReference>
<protein>
    <submittedName>
        <fullName evidence="10">Glycosyltransferase family 2 protein</fullName>
    </submittedName>
</protein>
<dbReference type="InterPro" id="IPR050256">
    <property type="entry name" value="Glycosyltransferase_2"/>
</dbReference>
<gene>
    <name evidence="10" type="ORF">PQO03_09535</name>
</gene>
<evidence type="ECO:0000256" key="4">
    <source>
        <dbReference type="ARBA" id="ARBA00022692"/>
    </source>
</evidence>
<dbReference type="Pfam" id="PF00535">
    <property type="entry name" value="Glycos_transf_2"/>
    <property type="match status" value="1"/>
</dbReference>
<dbReference type="InterPro" id="IPR001173">
    <property type="entry name" value="Glyco_trans_2-like"/>
</dbReference>
<evidence type="ECO:0000256" key="8">
    <source>
        <dbReference type="SAM" id="Phobius"/>
    </source>
</evidence>
<dbReference type="SUPFAM" id="SSF53448">
    <property type="entry name" value="Nucleotide-diphospho-sugar transferases"/>
    <property type="match status" value="1"/>
</dbReference>